<dbReference type="GO" id="GO:0003959">
    <property type="term" value="F:NADPH dehydrogenase activity"/>
    <property type="evidence" value="ECO:0007669"/>
    <property type="project" value="TreeGrafter"/>
</dbReference>
<feature type="domain" description="NADH:flavin oxidoreductase/NADH oxidase N-terminal" evidence="4">
    <location>
        <begin position="22"/>
        <end position="368"/>
    </location>
</feature>
<evidence type="ECO:0000256" key="2">
    <source>
        <dbReference type="ARBA" id="ARBA00005979"/>
    </source>
</evidence>
<evidence type="ECO:0000259" key="4">
    <source>
        <dbReference type="Pfam" id="PF00724"/>
    </source>
</evidence>
<accession>A0A9P8PWE1</accession>
<gene>
    <name evidence="5" type="ORF">WICMUC_000904</name>
</gene>
<dbReference type="InterPro" id="IPR001155">
    <property type="entry name" value="OxRdtase_FMN_N"/>
</dbReference>
<organism evidence="5 6">
    <name type="scientific">Wickerhamomyces mucosus</name>
    <dbReference type="NCBI Taxonomy" id="1378264"/>
    <lineage>
        <taxon>Eukaryota</taxon>
        <taxon>Fungi</taxon>
        <taxon>Dikarya</taxon>
        <taxon>Ascomycota</taxon>
        <taxon>Saccharomycotina</taxon>
        <taxon>Saccharomycetes</taxon>
        <taxon>Phaffomycetales</taxon>
        <taxon>Wickerhamomycetaceae</taxon>
        <taxon>Wickerhamomyces</taxon>
    </lineage>
</organism>
<evidence type="ECO:0000256" key="1">
    <source>
        <dbReference type="ARBA" id="ARBA00001917"/>
    </source>
</evidence>
<reference evidence="5" key="1">
    <citation type="journal article" date="2021" name="Open Biol.">
        <title>Shared evolutionary footprints suggest mitochondrial oxidative damage underlies multiple complex I losses in fungi.</title>
        <authorList>
            <person name="Schikora-Tamarit M.A."/>
            <person name="Marcet-Houben M."/>
            <person name="Nosek J."/>
            <person name="Gabaldon T."/>
        </authorList>
    </citation>
    <scope>NUCLEOTIDE SEQUENCE</scope>
    <source>
        <strain evidence="5">CBS6341</strain>
    </source>
</reference>
<dbReference type="SUPFAM" id="SSF51395">
    <property type="entry name" value="FMN-linked oxidoreductases"/>
    <property type="match status" value="1"/>
</dbReference>
<dbReference type="InterPro" id="IPR013785">
    <property type="entry name" value="Aldolase_TIM"/>
</dbReference>
<dbReference type="OrthoDB" id="276546at2759"/>
<keyword evidence="6" id="KW-1185">Reference proteome</keyword>
<protein>
    <recommendedName>
        <fullName evidence="4">NADH:flavin oxidoreductase/NADH oxidase N-terminal domain-containing protein</fullName>
    </recommendedName>
</protein>
<comment type="similarity">
    <text evidence="2">Belongs to the NADH:flavin oxidoreductase/NADH oxidase family.</text>
</comment>
<evidence type="ECO:0000313" key="5">
    <source>
        <dbReference type="EMBL" id="KAH3679571.1"/>
    </source>
</evidence>
<dbReference type="Gene3D" id="3.20.20.70">
    <property type="entry name" value="Aldolase class I"/>
    <property type="match status" value="1"/>
</dbReference>
<sequence length="397" mass="44716">MTHRDSPVLDERYNLSPLKGTNLFKPLTLSDHIQLNHRLVYSPLTRFRSNPKDYCPTDLQVEHYDQRSKRPGSIIITEGTYISEKASGFPAGVPGIWSDDQIESWSKVFKKIRENGSYSIVQTFHMGRQALPGVLSSHGLKYKAPSPIYAPILGADDDAEVEAKKYNNELTALTLEEVEETIQDFLTAGKNAIKAGADAIQVHVANGYLLNQFLDPSANQRTDKWGGSIEKRSALPLRIIDDLIKEIGASKITVRIRPFGTAGNMAGNSHHLILAQYAHFIGELEKRALEGNRLLFLDIVEPLDTDDYDGGSNEFVYSIWKGFVVRAGDYIANEQRLREHVSNPKTLISIGRHYISNPDLPDRLENGWKLTKYDRSTFYTNGAEGYIDYPRYENIAK</sequence>
<keyword evidence="3" id="KW-0288">FMN</keyword>
<dbReference type="Pfam" id="PF00724">
    <property type="entry name" value="Oxidored_FMN"/>
    <property type="match status" value="1"/>
</dbReference>
<comment type="cofactor">
    <cofactor evidence="1">
        <name>FMN</name>
        <dbReference type="ChEBI" id="CHEBI:58210"/>
    </cofactor>
</comment>
<reference evidence="5" key="2">
    <citation type="submission" date="2021-01" db="EMBL/GenBank/DDBJ databases">
        <authorList>
            <person name="Schikora-Tamarit M.A."/>
        </authorList>
    </citation>
    <scope>NUCLEOTIDE SEQUENCE</scope>
    <source>
        <strain evidence="5">CBS6341</strain>
    </source>
</reference>
<dbReference type="AlphaFoldDB" id="A0A9P8PWE1"/>
<dbReference type="InterPro" id="IPR045247">
    <property type="entry name" value="Oye-like"/>
</dbReference>
<dbReference type="Proteomes" id="UP000769528">
    <property type="component" value="Unassembled WGS sequence"/>
</dbReference>
<evidence type="ECO:0000256" key="3">
    <source>
        <dbReference type="ARBA" id="ARBA00022643"/>
    </source>
</evidence>
<dbReference type="PANTHER" id="PTHR22893">
    <property type="entry name" value="NADH OXIDOREDUCTASE-RELATED"/>
    <property type="match status" value="1"/>
</dbReference>
<dbReference type="GO" id="GO:0010181">
    <property type="term" value="F:FMN binding"/>
    <property type="evidence" value="ECO:0007669"/>
    <property type="project" value="InterPro"/>
</dbReference>
<proteinExistence type="inferred from homology"/>
<evidence type="ECO:0000313" key="6">
    <source>
        <dbReference type="Proteomes" id="UP000769528"/>
    </source>
</evidence>
<name>A0A9P8PWE1_9ASCO</name>
<dbReference type="PANTHER" id="PTHR22893:SF91">
    <property type="entry name" value="NADPH DEHYDROGENASE 2-RELATED"/>
    <property type="match status" value="1"/>
</dbReference>
<dbReference type="EMBL" id="JAEUBF010000268">
    <property type="protein sequence ID" value="KAH3679571.1"/>
    <property type="molecule type" value="Genomic_DNA"/>
</dbReference>
<comment type="caution">
    <text evidence="5">The sequence shown here is derived from an EMBL/GenBank/DDBJ whole genome shotgun (WGS) entry which is preliminary data.</text>
</comment>
<keyword evidence="3" id="KW-0285">Flavoprotein</keyword>